<comment type="caution">
    <text evidence="6">The sequence shown here is derived from an EMBL/GenBank/DDBJ whole genome shotgun (WGS) entry which is preliminary data.</text>
</comment>
<keyword evidence="2" id="KW-0547">Nucleotide-binding</keyword>
<dbReference type="SUPFAM" id="SSF55931">
    <property type="entry name" value="Glutamine synthetase/guanido kinase"/>
    <property type="match status" value="1"/>
</dbReference>
<proteinExistence type="predicted"/>
<dbReference type="EMBL" id="DUFJ01000004">
    <property type="protein sequence ID" value="HIH32671.1"/>
    <property type="molecule type" value="Genomic_DNA"/>
</dbReference>
<evidence type="ECO:0000256" key="1">
    <source>
        <dbReference type="ARBA" id="ARBA00022598"/>
    </source>
</evidence>
<protein>
    <submittedName>
        <fullName evidence="6">Asp-tRNA(Asn)/Glu-tRNA(Gln) amidotransferase GatCAB subunit B</fullName>
    </submittedName>
</protein>
<dbReference type="Pfam" id="PF02934">
    <property type="entry name" value="GatB_N"/>
    <property type="match status" value="1"/>
</dbReference>
<feature type="domain" description="Aspartyl/Glutamyl-tRNA(Gln) amidotransferase subunit B/E catalytic" evidence="5">
    <location>
        <begin position="5"/>
        <end position="142"/>
    </location>
</feature>
<keyword evidence="3" id="KW-0067">ATP-binding</keyword>
<keyword evidence="6" id="KW-0808">Transferase</keyword>
<reference evidence="7" key="1">
    <citation type="journal article" date="2020" name="bioRxiv">
        <title>A rank-normalized archaeal taxonomy based on genome phylogeny resolves widespread incomplete and uneven classifications.</title>
        <authorList>
            <person name="Rinke C."/>
            <person name="Chuvochina M."/>
            <person name="Mussig A.J."/>
            <person name="Chaumeil P.-A."/>
            <person name="Waite D.W."/>
            <person name="Whitman W.B."/>
            <person name="Parks D.H."/>
            <person name="Hugenholtz P."/>
        </authorList>
    </citation>
    <scope>NUCLEOTIDE SEQUENCE [LARGE SCALE GENOMIC DNA]</scope>
</reference>
<name>A0A7J4KRL3_9ARCH</name>
<dbReference type="AlphaFoldDB" id="A0A7J4KRL3"/>
<sequence length="143" mass="15820">MGEFICGLELHLPLDTESKLFCPCPVVAKEAEPNSATCPVCLGHPGSKPVLNRKAVDYALKLALALNCQIENGIVFSRKTYFYPDLAKNFQISQYEVPLGRNGFILLDSGKKIRIRRVHLEEDPGALVHEAGMRGSAYVLVDY</sequence>
<dbReference type="GO" id="GO:0050567">
    <property type="term" value="F:glutaminyl-tRNA synthase (glutamine-hydrolyzing) activity"/>
    <property type="evidence" value="ECO:0007669"/>
    <property type="project" value="TreeGrafter"/>
</dbReference>
<dbReference type="GO" id="GO:0006412">
    <property type="term" value="P:translation"/>
    <property type="evidence" value="ECO:0007669"/>
    <property type="project" value="UniProtKB-KW"/>
</dbReference>
<feature type="non-terminal residue" evidence="6">
    <location>
        <position position="143"/>
    </location>
</feature>
<keyword evidence="4" id="KW-0648">Protein biosynthesis</keyword>
<evidence type="ECO:0000256" key="4">
    <source>
        <dbReference type="ARBA" id="ARBA00022917"/>
    </source>
</evidence>
<dbReference type="GO" id="GO:0005524">
    <property type="term" value="F:ATP binding"/>
    <property type="evidence" value="ECO:0007669"/>
    <property type="project" value="UniProtKB-KW"/>
</dbReference>
<dbReference type="InterPro" id="IPR006075">
    <property type="entry name" value="Asn/Gln-tRNA_Trfase_suB/E_cat"/>
</dbReference>
<organism evidence="6 7">
    <name type="scientific">Candidatus Iainarchaeum sp</name>
    <dbReference type="NCBI Taxonomy" id="3101447"/>
    <lineage>
        <taxon>Archaea</taxon>
        <taxon>Candidatus Iainarchaeota</taxon>
        <taxon>Candidatus Iainarchaeia</taxon>
        <taxon>Candidatus Iainarchaeales</taxon>
        <taxon>Candidatus Iainarchaeaceae</taxon>
        <taxon>Candidatus Iainarchaeum</taxon>
    </lineage>
</organism>
<dbReference type="PANTHER" id="PTHR11659">
    <property type="entry name" value="GLUTAMYL-TRNA GLN AMIDOTRANSFERASE SUBUNIT B MITOCHONDRIAL AND PROKARYOTIC PET112-RELATED"/>
    <property type="match status" value="1"/>
</dbReference>
<evidence type="ECO:0000313" key="7">
    <source>
        <dbReference type="Proteomes" id="UP000527315"/>
    </source>
</evidence>
<dbReference type="PANTHER" id="PTHR11659:SF0">
    <property type="entry name" value="GLUTAMYL-TRNA(GLN) AMIDOTRANSFERASE SUBUNIT B, MITOCHONDRIAL"/>
    <property type="match status" value="1"/>
</dbReference>
<evidence type="ECO:0000259" key="5">
    <source>
        <dbReference type="Pfam" id="PF02934"/>
    </source>
</evidence>
<dbReference type="GO" id="GO:0016740">
    <property type="term" value="F:transferase activity"/>
    <property type="evidence" value="ECO:0007669"/>
    <property type="project" value="UniProtKB-KW"/>
</dbReference>
<accession>A0A7J4KRL3</accession>
<dbReference type="GO" id="GO:0070681">
    <property type="term" value="P:glutaminyl-tRNAGln biosynthesis via transamidation"/>
    <property type="evidence" value="ECO:0007669"/>
    <property type="project" value="TreeGrafter"/>
</dbReference>
<evidence type="ECO:0000313" key="6">
    <source>
        <dbReference type="EMBL" id="HIH32671.1"/>
    </source>
</evidence>
<gene>
    <name evidence="6" type="ORF">HA227_00305</name>
</gene>
<dbReference type="Proteomes" id="UP000527315">
    <property type="component" value="Unassembled WGS sequence"/>
</dbReference>
<evidence type="ECO:0000256" key="3">
    <source>
        <dbReference type="ARBA" id="ARBA00022840"/>
    </source>
</evidence>
<dbReference type="InterPro" id="IPR014746">
    <property type="entry name" value="Gln_synth/guanido_kin_cat_dom"/>
</dbReference>
<evidence type="ECO:0000256" key="2">
    <source>
        <dbReference type="ARBA" id="ARBA00022741"/>
    </source>
</evidence>
<keyword evidence="1" id="KW-0436">Ligase</keyword>
<dbReference type="InterPro" id="IPR017959">
    <property type="entry name" value="Asn/Gln-tRNA_amidoTrfase_suB/E"/>
</dbReference>